<accession>A0A1Y1WSU7</accession>
<evidence type="ECO:0000256" key="1">
    <source>
        <dbReference type="ARBA" id="ARBA00022729"/>
    </source>
</evidence>
<dbReference type="OrthoDB" id="10380019at2759"/>
<gene>
    <name evidence="5" type="ORF">BCR32DRAFT_224457</name>
</gene>
<dbReference type="InterPro" id="IPR009034">
    <property type="entry name" value="Dockerin_dom_fun_sf"/>
</dbReference>
<evidence type="ECO:0000256" key="3">
    <source>
        <dbReference type="ARBA" id="ARBA00022801"/>
    </source>
</evidence>
<keyword evidence="1" id="KW-0732">Signal</keyword>
<feature type="domain" description="CBM10" evidence="4">
    <location>
        <begin position="534"/>
        <end position="571"/>
    </location>
</feature>
<reference evidence="5 6" key="1">
    <citation type="submission" date="2016-08" db="EMBL/GenBank/DDBJ databases">
        <title>A Parts List for Fungal Cellulosomes Revealed by Comparative Genomics.</title>
        <authorList>
            <consortium name="DOE Joint Genome Institute"/>
            <person name="Haitjema C.H."/>
            <person name="Gilmore S.P."/>
            <person name="Henske J.K."/>
            <person name="Solomon K.V."/>
            <person name="De Groot R."/>
            <person name="Kuo A."/>
            <person name="Mondo S.J."/>
            <person name="Salamov A.A."/>
            <person name="Labutti K."/>
            <person name="Zhao Z."/>
            <person name="Chiniquy J."/>
            <person name="Barry K."/>
            <person name="Brewer H.M."/>
            <person name="Purvine S.O."/>
            <person name="Wright A.T."/>
            <person name="Boxma B."/>
            <person name="Van Alen T."/>
            <person name="Hackstein J.H."/>
            <person name="Baker S.E."/>
            <person name="Grigoriev I.V."/>
            <person name="O'Malley M.A."/>
        </authorList>
    </citation>
    <scope>NUCLEOTIDE SEQUENCE [LARGE SCALE GENOMIC DNA]</scope>
    <source>
        <strain evidence="5 6">S4</strain>
    </source>
</reference>
<dbReference type="PROSITE" id="PS51763">
    <property type="entry name" value="CBM10"/>
    <property type="match status" value="3"/>
</dbReference>
<name>A0A1Y1WSU7_9FUNG</name>
<dbReference type="Proteomes" id="UP000193944">
    <property type="component" value="Unassembled WGS sequence"/>
</dbReference>
<keyword evidence="6" id="KW-1185">Reference proteome</keyword>
<protein>
    <recommendedName>
        <fullName evidence="4">CBM10 domain-containing protein</fullName>
    </recommendedName>
</protein>
<evidence type="ECO:0000313" key="5">
    <source>
        <dbReference type="EMBL" id="ORX76204.1"/>
    </source>
</evidence>
<feature type="domain" description="CBM10" evidence="4">
    <location>
        <begin position="448"/>
        <end position="486"/>
    </location>
</feature>
<organism evidence="5 6">
    <name type="scientific">Anaeromyces robustus</name>
    <dbReference type="NCBI Taxonomy" id="1754192"/>
    <lineage>
        <taxon>Eukaryota</taxon>
        <taxon>Fungi</taxon>
        <taxon>Fungi incertae sedis</taxon>
        <taxon>Chytridiomycota</taxon>
        <taxon>Chytridiomycota incertae sedis</taxon>
        <taxon>Neocallimastigomycetes</taxon>
        <taxon>Neocallimastigales</taxon>
        <taxon>Neocallimastigaceae</taxon>
        <taxon>Anaeromyces</taxon>
    </lineage>
</organism>
<dbReference type="SUPFAM" id="SSF64571">
    <property type="entry name" value="Cellulose docking domain, dockering"/>
    <property type="match status" value="3"/>
</dbReference>
<sequence length="574" mass="65403">MDFTLQSSEYQQLKQIITSSGGMFAQPQDFKTKEASMVFTLNGQTQTFDQVTFSLGGVSSRYYAKQAFNIKIRGKNQQLFGRKQFRIRSDAREPTMIRSKLFCDISNRLGIVNSVSANYINMSINGEDLGFYVIMDSLKMTYVEIEYNDKDTTNLIQCKDLNAFLDNNSLNICTSENDDNPDKSNFNQLLRTLNSANSINQISQVFDIDNYLKSIILEWLTGSWDHYTIYGHNYNVYKIPNGKWTMTLYDFDATFGQDLSLGLFFRVPQGINSNNVNTWPNAKFEDWIGTNQYVIQLIMKENKNLFLQTLQEIINNAFNPGLLFDRIDEIKDFIRPYVKADRTPVNGKLPGRLNPRSNCYDYSYEQFENNSEFTTLPSSFNGMTSNSYGLKKWILDKFVFVCKNYNIDCSIGKDYLNNFDYRTTTKKTRTTTIKTTTTTNSSVPTSSQCWSNSLGFNCCSNPNAPVVYEDNDGQWGFENGNWCGIPKTQSCWSTVLGFNCCSNPNTPVVYEDNDGQWGLENNNWCGIPKKEVQSCWSTSLGYNCCSSCISVVSVDNSGKWGIENGDWCGIPVNC</sequence>
<dbReference type="Gene3D" id="3.90.1220.10">
    <property type="entry name" value="Cellulose docking domain, dockering"/>
    <property type="match status" value="3"/>
</dbReference>
<evidence type="ECO:0000256" key="2">
    <source>
        <dbReference type="ARBA" id="ARBA00022737"/>
    </source>
</evidence>
<feature type="domain" description="CBM10" evidence="4">
    <location>
        <begin position="490"/>
        <end position="528"/>
    </location>
</feature>
<dbReference type="Pfam" id="PF02013">
    <property type="entry name" value="CBM_10"/>
    <property type="match status" value="3"/>
</dbReference>
<dbReference type="AlphaFoldDB" id="A0A1Y1WSU7"/>
<dbReference type="PANTHER" id="PTHR40050:SF1">
    <property type="entry name" value="INNER SPORE COAT PROTEIN H"/>
    <property type="match status" value="1"/>
</dbReference>
<evidence type="ECO:0000313" key="6">
    <source>
        <dbReference type="Proteomes" id="UP000193944"/>
    </source>
</evidence>
<dbReference type="GO" id="GO:0016787">
    <property type="term" value="F:hydrolase activity"/>
    <property type="evidence" value="ECO:0007669"/>
    <property type="project" value="UniProtKB-KW"/>
</dbReference>
<proteinExistence type="predicted"/>
<dbReference type="PANTHER" id="PTHR40050">
    <property type="entry name" value="INNER SPORE COAT PROTEIN H"/>
    <property type="match status" value="1"/>
</dbReference>
<reference evidence="5 6" key="2">
    <citation type="submission" date="2016-08" db="EMBL/GenBank/DDBJ databases">
        <title>Pervasive Adenine N6-methylation of Active Genes in Fungi.</title>
        <authorList>
            <consortium name="DOE Joint Genome Institute"/>
            <person name="Mondo S.J."/>
            <person name="Dannebaum R.O."/>
            <person name="Kuo R.C."/>
            <person name="Labutti K."/>
            <person name="Haridas S."/>
            <person name="Kuo A."/>
            <person name="Salamov A."/>
            <person name="Ahrendt S.R."/>
            <person name="Lipzen A."/>
            <person name="Sullivan W."/>
            <person name="Andreopoulos W.B."/>
            <person name="Clum A."/>
            <person name="Lindquist E."/>
            <person name="Daum C."/>
            <person name="Ramamoorthy G.K."/>
            <person name="Gryganskyi A."/>
            <person name="Culley D."/>
            <person name="Magnuson J.K."/>
            <person name="James T.Y."/>
            <person name="O'Malley M.A."/>
            <person name="Stajich J.E."/>
            <person name="Spatafora J.W."/>
            <person name="Visel A."/>
            <person name="Grigoriev I.V."/>
        </authorList>
    </citation>
    <scope>NUCLEOTIDE SEQUENCE [LARGE SCALE GENOMIC DNA]</scope>
    <source>
        <strain evidence="5 6">S4</strain>
    </source>
</reference>
<dbReference type="Pfam" id="PF08757">
    <property type="entry name" value="CotH"/>
    <property type="match status" value="1"/>
</dbReference>
<keyword evidence="2" id="KW-0677">Repeat</keyword>
<keyword evidence="3" id="KW-0378">Hydrolase</keyword>
<comment type="caution">
    <text evidence="5">The sequence shown here is derived from an EMBL/GenBank/DDBJ whole genome shotgun (WGS) entry which is preliminary data.</text>
</comment>
<evidence type="ECO:0000259" key="4">
    <source>
        <dbReference type="PROSITE" id="PS51763"/>
    </source>
</evidence>
<dbReference type="EMBL" id="MCFG01000312">
    <property type="protein sequence ID" value="ORX76204.1"/>
    <property type="molecule type" value="Genomic_DNA"/>
</dbReference>
<dbReference type="InterPro" id="IPR014867">
    <property type="entry name" value="Spore_coat_CotH_CotH2/3/7"/>
</dbReference>
<dbReference type="InterPro" id="IPR002883">
    <property type="entry name" value="CBM10/Dockerin_dom"/>
</dbReference>